<accession>A0ABY6ZG21</accession>
<dbReference type="Pfam" id="PF09551">
    <property type="entry name" value="Spore_II_R"/>
    <property type="match status" value="1"/>
</dbReference>
<dbReference type="EMBL" id="CP104067">
    <property type="protein sequence ID" value="WAH41858.1"/>
    <property type="molecule type" value="Genomic_DNA"/>
</dbReference>
<dbReference type="Proteomes" id="UP001164761">
    <property type="component" value="Chromosome"/>
</dbReference>
<gene>
    <name evidence="1" type="primary">spoIIR</name>
    <name evidence="1" type="ORF">NZD89_27275</name>
</gene>
<evidence type="ECO:0000313" key="1">
    <source>
        <dbReference type="EMBL" id="WAH41858.1"/>
    </source>
</evidence>
<protein>
    <submittedName>
        <fullName evidence="1">Stage II sporulation protein R</fullName>
    </submittedName>
</protein>
<dbReference type="RefSeq" id="WP_268005757.1">
    <property type="nucleotide sequence ID" value="NZ_BSUT01000001.1"/>
</dbReference>
<name>A0ABY6ZG21_9BACL</name>
<keyword evidence="2" id="KW-1185">Reference proteome</keyword>
<dbReference type="InterPro" id="IPR014202">
    <property type="entry name" value="Spore_II_R"/>
</dbReference>
<reference evidence="1" key="1">
    <citation type="submission" date="2022-08" db="EMBL/GenBank/DDBJ databases">
        <title>Alicyclobacillus fastidiosus DSM 17978, complete genome.</title>
        <authorList>
            <person name="Wang Q."/>
            <person name="Cai R."/>
            <person name="Wang Z."/>
        </authorList>
    </citation>
    <scope>NUCLEOTIDE SEQUENCE</scope>
    <source>
        <strain evidence="1">DSM 17978</strain>
    </source>
</reference>
<dbReference type="NCBIfam" id="TIGR02837">
    <property type="entry name" value="spore_II_R"/>
    <property type="match status" value="1"/>
</dbReference>
<organism evidence="1 2">
    <name type="scientific">Alicyclobacillus fastidiosus</name>
    <dbReference type="NCBI Taxonomy" id="392011"/>
    <lineage>
        <taxon>Bacteria</taxon>
        <taxon>Bacillati</taxon>
        <taxon>Bacillota</taxon>
        <taxon>Bacilli</taxon>
        <taxon>Bacillales</taxon>
        <taxon>Alicyclobacillaceae</taxon>
        <taxon>Alicyclobacillus</taxon>
    </lineage>
</organism>
<evidence type="ECO:0000313" key="2">
    <source>
        <dbReference type="Proteomes" id="UP001164761"/>
    </source>
</evidence>
<proteinExistence type="predicted"/>
<sequence length="231" mass="25049">MRISRRFVAFVGIAAVVVGAGRMLMHHPASAEAKDVVYSNVATPHDAPIPQEALRLRIIANSDSPADQTLKLEIRDAVVEQVGGWVSGAKNATEARKIVIEHIPQIEATATRVEHAHGVYEPIRTDVGEVPFPTKIYGNRVYPAGNYEALRLTIGKGQGANWWCVLYPPLCFIDVAEGDAVPNTGSFPDLPPLETIQVAGADGKKQTVQVRMASVDYGEEAFKALKQLLSK</sequence>